<keyword evidence="3" id="KW-1185">Reference proteome</keyword>
<evidence type="ECO:0000313" key="2">
    <source>
        <dbReference type="EMBL" id="MCU7554343.1"/>
    </source>
</evidence>
<evidence type="ECO:0000256" key="1">
    <source>
        <dbReference type="SAM" id="MobiDB-lite"/>
    </source>
</evidence>
<dbReference type="EMBL" id="JAOTJC010000006">
    <property type="protein sequence ID" value="MCU7554343.1"/>
    <property type="molecule type" value="Genomic_DNA"/>
</dbReference>
<reference evidence="3" key="1">
    <citation type="submission" date="2023-07" db="EMBL/GenBank/DDBJ databases">
        <title>Study on multiphase classification of strain Alteromonas salexigens isolated from the Yellow Sea.</title>
        <authorList>
            <person name="Sun L."/>
        </authorList>
    </citation>
    <scope>NUCLEOTIDE SEQUENCE [LARGE SCALE GENOMIC DNA]</scope>
    <source>
        <strain evidence="3">ASW11-19</strain>
    </source>
</reference>
<organism evidence="2 3">
    <name type="scientific">Alteromonas salexigens</name>
    <dbReference type="NCBI Taxonomy" id="2982530"/>
    <lineage>
        <taxon>Bacteria</taxon>
        <taxon>Pseudomonadati</taxon>
        <taxon>Pseudomonadota</taxon>
        <taxon>Gammaproteobacteria</taxon>
        <taxon>Alteromonadales</taxon>
        <taxon>Alteromonadaceae</taxon>
        <taxon>Alteromonas/Salinimonas group</taxon>
        <taxon>Alteromonas</taxon>
    </lineage>
</organism>
<evidence type="ECO:0000313" key="3">
    <source>
        <dbReference type="Proteomes" id="UP001209257"/>
    </source>
</evidence>
<comment type="caution">
    <text evidence="2">The sequence shown here is derived from an EMBL/GenBank/DDBJ whole genome shotgun (WGS) entry which is preliminary data.</text>
</comment>
<dbReference type="RefSeq" id="WP_262993019.1">
    <property type="nucleotide sequence ID" value="NZ_JAOTJC010000006.1"/>
</dbReference>
<name>A0ABT2VLZ3_9ALTE</name>
<accession>A0ABT2VLZ3</accession>
<feature type="region of interest" description="Disordered" evidence="1">
    <location>
        <begin position="42"/>
        <end position="69"/>
    </location>
</feature>
<gene>
    <name evidence="2" type="ORF">OCL06_07010</name>
</gene>
<proteinExistence type="predicted"/>
<protein>
    <submittedName>
        <fullName evidence="2">Uncharacterized protein</fullName>
    </submittedName>
</protein>
<dbReference type="Proteomes" id="UP001209257">
    <property type="component" value="Unassembled WGS sequence"/>
</dbReference>
<sequence>MSTVNLLVKLAEQGAVADDITLTEQQKRAVNGLKSSVAPLHAMLSVSEPHEPTQPTPEPDDTPEKDKVA</sequence>